<dbReference type="InterPro" id="IPR050983">
    <property type="entry name" value="GST_Omega/HSP26"/>
</dbReference>
<dbReference type="InterPro" id="IPR010987">
    <property type="entry name" value="Glutathione-S-Trfase_C-like"/>
</dbReference>
<gene>
    <name evidence="3" type="ORF">DI569_01410</name>
</gene>
<dbReference type="InterPro" id="IPR004045">
    <property type="entry name" value="Glutathione_S-Trfase_N"/>
</dbReference>
<dbReference type="SUPFAM" id="SSF47616">
    <property type="entry name" value="GST C-terminal domain-like"/>
    <property type="match status" value="1"/>
</dbReference>
<name>A0A2W5L5N1_SPHMC</name>
<evidence type="ECO:0000259" key="2">
    <source>
        <dbReference type="PROSITE" id="PS50405"/>
    </source>
</evidence>
<dbReference type="CDD" id="cd00570">
    <property type="entry name" value="GST_N_family"/>
    <property type="match status" value="1"/>
</dbReference>
<evidence type="ECO:0000259" key="1">
    <source>
        <dbReference type="PROSITE" id="PS50404"/>
    </source>
</evidence>
<evidence type="ECO:0008006" key="5">
    <source>
        <dbReference type="Google" id="ProtNLM"/>
    </source>
</evidence>
<protein>
    <recommendedName>
        <fullName evidence="5">Glutathione S-transferase</fullName>
    </recommendedName>
</protein>
<dbReference type="CDD" id="cd00299">
    <property type="entry name" value="GST_C_family"/>
    <property type="match status" value="1"/>
</dbReference>
<evidence type="ECO:0000313" key="3">
    <source>
        <dbReference type="EMBL" id="PZQ24506.1"/>
    </source>
</evidence>
<dbReference type="InterPro" id="IPR036249">
    <property type="entry name" value="Thioredoxin-like_sf"/>
</dbReference>
<dbReference type="PROSITE" id="PS50404">
    <property type="entry name" value="GST_NTER"/>
    <property type="match status" value="1"/>
</dbReference>
<evidence type="ECO:0000313" key="4">
    <source>
        <dbReference type="Proteomes" id="UP000248597"/>
    </source>
</evidence>
<feature type="domain" description="GST N-terminal" evidence="1">
    <location>
        <begin position="1"/>
        <end position="79"/>
    </location>
</feature>
<dbReference type="InterPro" id="IPR040079">
    <property type="entry name" value="Glutathione_S-Trfase"/>
</dbReference>
<dbReference type="InterPro" id="IPR036282">
    <property type="entry name" value="Glutathione-S-Trfase_C_sf"/>
</dbReference>
<dbReference type="AlphaFoldDB" id="A0A2W5L5N1"/>
<dbReference type="PANTHER" id="PTHR43968">
    <property type="match status" value="1"/>
</dbReference>
<feature type="domain" description="GST C-terminal" evidence="2">
    <location>
        <begin position="84"/>
        <end position="241"/>
    </location>
</feature>
<comment type="caution">
    <text evidence="3">The sequence shown here is derived from an EMBL/GenBank/DDBJ whole genome shotgun (WGS) entry which is preliminary data.</text>
</comment>
<dbReference type="Gene3D" id="3.40.30.10">
    <property type="entry name" value="Glutaredoxin"/>
    <property type="match status" value="1"/>
</dbReference>
<dbReference type="Proteomes" id="UP000248597">
    <property type="component" value="Unassembled WGS sequence"/>
</dbReference>
<dbReference type="Pfam" id="PF13410">
    <property type="entry name" value="GST_C_2"/>
    <property type="match status" value="1"/>
</dbReference>
<accession>A0A2W5L5N1</accession>
<dbReference type="SFLD" id="SFLDS00019">
    <property type="entry name" value="Glutathione_Transferase_(cytos"/>
    <property type="match status" value="1"/>
</dbReference>
<dbReference type="Pfam" id="PF13409">
    <property type="entry name" value="GST_N_2"/>
    <property type="match status" value="1"/>
</dbReference>
<dbReference type="PANTHER" id="PTHR43968:SF6">
    <property type="entry name" value="GLUTATHIONE S-TRANSFERASE OMEGA"/>
    <property type="match status" value="1"/>
</dbReference>
<organism evidence="3 4">
    <name type="scientific">Sphingopyxis macrogoltabida</name>
    <name type="common">Sphingomonas macrogoltabidus</name>
    <dbReference type="NCBI Taxonomy" id="33050"/>
    <lineage>
        <taxon>Bacteria</taxon>
        <taxon>Pseudomonadati</taxon>
        <taxon>Pseudomonadota</taxon>
        <taxon>Alphaproteobacteria</taxon>
        <taxon>Sphingomonadales</taxon>
        <taxon>Sphingomonadaceae</taxon>
        <taxon>Sphingopyxis</taxon>
    </lineage>
</organism>
<dbReference type="PROSITE" id="PS50405">
    <property type="entry name" value="GST_CTER"/>
    <property type="match status" value="1"/>
</dbReference>
<dbReference type="EMBL" id="QFPJ01000002">
    <property type="protein sequence ID" value="PZQ24506.1"/>
    <property type="molecule type" value="Genomic_DNA"/>
</dbReference>
<proteinExistence type="predicted"/>
<dbReference type="SFLD" id="SFLDG00358">
    <property type="entry name" value="Main_(cytGST)"/>
    <property type="match status" value="1"/>
</dbReference>
<sequence length="262" mass="29958">MAVLLYHLPNAICAQKVRVVLAEKGVPFSAENVVNRLRDPEYLKLNPNGYVPTLVHDGKVLWESRIIAEYIDDAFEGPPLLSEDPFERAQTSIWTKQIDDSLHLNVFILSLTAIFRDVFLARPEGEREKFLAFDLTKRERTKAILKDGWDSHYVDEAVKRFAKLTADMEDALQNGPWLVGSSYSLADADFTPYLHRLTDLGLSRLWKTKPALAAWFDRVRSRNSFDEVYKNWYTEEEVAAADRIRVAAEPKFGAVLDRLGLD</sequence>
<dbReference type="GO" id="GO:0005737">
    <property type="term" value="C:cytoplasm"/>
    <property type="evidence" value="ECO:0007669"/>
    <property type="project" value="TreeGrafter"/>
</dbReference>
<dbReference type="SUPFAM" id="SSF52833">
    <property type="entry name" value="Thioredoxin-like"/>
    <property type="match status" value="1"/>
</dbReference>
<dbReference type="Gene3D" id="1.20.1050.10">
    <property type="match status" value="1"/>
</dbReference>
<reference evidence="3 4" key="1">
    <citation type="submission" date="2017-08" db="EMBL/GenBank/DDBJ databases">
        <title>Infants hospitalized years apart are colonized by the same room-sourced microbial strains.</title>
        <authorList>
            <person name="Brooks B."/>
            <person name="Olm M.R."/>
            <person name="Firek B.A."/>
            <person name="Baker R."/>
            <person name="Thomas B.C."/>
            <person name="Morowitz M.J."/>
            <person name="Banfield J.F."/>
        </authorList>
    </citation>
    <scope>NUCLEOTIDE SEQUENCE [LARGE SCALE GENOMIC DNA]</scope>
    <source>
        <strain evidence="3">S2_005_003_R2_47</strain>
    </source>
</reference>